<dbReference type="EMBL" id="CABEEZ010000131">
    <property type="protein sequence ID" value="VTR54015.1"/>
    <property type="molecule type" value="Genomic_DNA"/>
</dbReference>
<accession>A0A4U9W5I0</accession>
<reference evidence="1" key="1">
    <citation type="submission" date="2019-05" db="EMBL/GenBank/DDBJ databases">
        <authorList>
            <consortium name="Pathogen Informatics"/>
        </authorList>
    </citation>
    <scope>NUCLEOTIDE SEQUENCE [LARGE SCALE GENOMIC DNA]</scope>
    <source>
        <strain evidence="1">NCTC12965</strain>
    </source>
</reference>
<name>A0A4U9W5I0_SERFO</name>
<gene>
    <name evidence="1" type="ORF">NCTC12965_06652</name>
</gene>
<sequence length="157" mass="17885">MHPAVGFRRSRNSGRFNAQRLQEKINHRQRGEGWPEQLITGIDTQFLLWKMLCLPRQPTEIRHHACRQMIKLIDIVGRAPWPVDNSTQVGIKLAQRFKRGQANNGIAQRYAHAINDVHDRFITIIHAERSRSGVADTAVASQAKIITGKTLLLLKIP</sequence>
<dbReference type="AlphaFoldDB" id="A0A4U9W5I0"/>
<protein>
    <submittedName>
        <fullName evidence="1">Uncharacterized protein</fullName>
    </submittedName>
</protein>
<organism evidence="1">
    <name type="scientific">Serratia fonticola</name>
    <dbReference type="NCBI Taxonomy" id="47917"/>
    <lineage>
        <taxon>Bacteria</taxon>
        <taxon>Pseudomonadati</taxon>
        <taxon>Pseudomonadota</taxon>
        <taxon>Gammaproteobacteria</taxon>
        <taxon>Enterobacterales</taxon>
        <taxon>Yersiniaceae</taxon>
        <taxon>Serratia</taxon>
    </lineage>
</organism>
<evidence type="ECO:0000313" key="1">
    <source>
        <dbReference type="EMBL" id="VTR54015.1"/>
    </source>
</evidence>
<proteinExistence type="predicted"/>